<feature type="compositionally biased region" description="Pro residues" evidence="1">
    <location>
        <begin position="1188"/>
        <end position="1221"/>
    </location>
</feature>
<proteinExistence type="predicted"/>
<feature type="compositionally biased region" description="Polar residues" evidence="1">
    <location>
        <begin position="763"/>
        <end position="772"/>
    </location>
</feature>
<feature type="region of interest" description="Disordered" evidence="1">
    <location>
        <begin position="439"/>
        <end position="500"/>
    </location>
</feature>
<feature type="compositionally biased region" description="Basic and acidic residues" evidence="1">
    <location>
        <begin position="24"/>
        <end position="33"/>
    </location>
</feature>
<feature type="compositionally biased region" description="Polar residues" evidence="1">
    <location>
        <begin position="86"/>
        <end position="97"/>
    </location>
</feature>
<feature type="compositionally biased region" description="Low complexity" evidence="1">
    <location>
        <begin position="116"/>
        <end position="130"/>
    </location>
</feature>
<dbReference type="VEuPathDB" id="CryptoDB:Cvel_22793"/>
<feature type="compositionally biased region" description="Polar residues" evidence="1">
    <location>
        <begin position="136"/>
        <end position="151"/>
    </location>
</feature>
<feature type="region of interest" description="Disordered" evidence="1">
    <location>
        <begin position="1136"/>
        <end position="1329"/>
    </location>
</feature>
<reference evidence="2" key="1">
    <citation type="submission" date="2014-11" db="EMBL/GenBank/DDBJ databases">
        <authorList>
            <person name="Otto D Thomas"/>
            <person name="Naeem Raeece"/>
        </authorList>
    </citation>
    <scope>NUCLEOTIDE SEQUENCE</scope>
</reference>
<evidence type="ECO:0000313" key="2">
    <source>
        <dbReference type="EMBL" id="CEM32203.1"/>
    </source>
</evidence>
<gene>
    <name evidence="2" type="ORF">Cvel_22793</name>
</gene>
<feature type="compositionally biased region" description="Basic and acidic residues" evidence="1">
    <location>
        <begin position="333"/>
        <end position="342"/>
    </location>
</feature>
<evidence type="ECO:0000256" key="1">
    <source>
        <dbReference type="SAM" id="MobiDB-lite"/>
    </source>
</evidence>
<feature type="compositionally biased region" description="Polar residues" evidence="1">
    <location>
        <begin position="261"/>
        <end position="276"/>
    </location>
</feature>
<feature type="region of interest" description="Disordered" evidence="1">
    <location>
        <begin position="391"/>
        <end position="427"/>
    </location>
</feature>
<feature type="compositionally biased region" description="Pro residues" evidence="1">
    <location>
        <begin position="1163"/>
        <end position="1173"/>
    </location>
</feature>
<feature type="compositionally biased region" description="Pro residues" evidence="1">
    <location>
        <begin position="1140"/>
        <end position="1156"/>
    </location>
</feature>
<feature type="region of interest" description="Disordered" evidence="1">
    <location>
        <begin position="578"/>
        <end position="665"/>
    </location>
</feature>
<feature type="compositionally biased region" description="Pro residues" evidence="1">
    <location>
        <begin position="245"/>
        <end position="256"/>
    </location>
</feature>
<feature type="region of interest" description="Disordered" evidence="1">
    <location>
        <begin position="763"/>
        <end position="932"/>
    </location>
</feature>
<name>A0A0G4GPD4_9ALVE</name>
<protein>
    <submittedName>
        <fullName evidence="2">Uncharacterized protein</fullName>
    </submittedName>
</protein>
<feature type="compositionally biased region" description="Basic and acidic residues" evidence="1">
    <location>
        <begin position="578"/>
        <end position="600"/>
    </location>
</feature>
<dbReference type="EMBL" id="CDMZ01001414">
    <property type="protein sequence ID" value="CEM32203.1"/>
    <property type="molecule type" value="Genomic_DNA"/>
</dbReference>
<sequence>MWPGDRKISSVEIYNIFGDQTETFKTRGKDKSNQRRASQLSLPSVPINKDGGGAGDHAGRTDGARRSSAGPVPFRSPDAVLGESGGSSLQLHKSTGPPSGHPPRRKNAPGREAAQSNDSNSKSVSGLSLSYVDGPTETQQPVPQNNITVTACPSPPNADPPRSGHTGSRRASVVSQPPIPTSLPPRQAAQRRSSAPDWAKENEREREKERERQGRRMSQPTYDPSGANRIRPPPMMPRRSSASPPQQPPSDPPQLIPSPSVSQAHSHSQNPVQTPGATATAAAARRSSHTGPVSLTGHLIHINRSRSSSSPPLALSNAFSTLPPGSAVGQVAGERKKYREGPSGRSGSLAVPLPGHPPAPPSLLPPPAAITTFSGRGGGDVPPGLPISQALSLDPPLHPQLSSNAPAAGYPSPSIPAGGGGLHEEGEPTVKRAGSIWRRGQTGDSTNAHAPLHGAQSSIPPYFTPHASTLPSGPPEAAASVTAPPREEAGSPPSPPFQIPIPIAMPVSVPEGGQHRASLGGEGGRRGSQVAETLENWRRMEAAGMGMLDGSQNQQGDLINRLLVRLLHLDEKMRVLEGKQKERDKERQRETLTDENRGRETVASSRRENRRGRRSSGSTTEEELRVQNEKEEEGRGRQKPRETRQSREDTRILPEAGQWDSETVNLERKNKAPLPFPSPEVHNAASSFPMQSSALVCSSSDGVTEVKIQSDLKDLLSRIQDRLETLNPSSKKTGKGDTEGHRLLNVLLVNLGGSCNHVAVAGTTKQPQQRLQTKVADIPSQTHNSSHARRGSIDKQRAPIQAEETTAKEERRPSRHSQPRNSIGAETEKGPREVSLAANRRQSCNPGEMDRGGGGIRVPSQRRASMPAQVGEENRQRGHGPDWRAAKEADGGGPGGLFGGPLTQQPSPSPSPDPSGKPKRKGRGAVSEDMKGTSPVLKVVGKGAGKEEAVPLRLPLESVHQRAQNQYNNIHKGSPPQIRGKEIVRIVGGLPVPLQSGVNIQTPAEGFLLVGGQGSPIRTTEGGGRLHRGGINIVSPSPAPVSFTLNPPFPIQQQQPLQPNIQPLGMIPPTLSPDGLNPFPLNQLAPLQPILQPLPLQPVSPPMQQLGPVIHQQQQPPFVGFPSPPPFNIVPLSIGTPQISPLPSPIPSRTPSPPHPAMLTHSPPHPFPQPLRPAPIMTGVSVGNSPPRGGPPLARPPSPFPFGPPNRPPGAPMPLQPPGSPGPQFSSPPRLAKRPAPPGTPPFVQPVPPMAGIGSRPPHPAPPHPPPPSRLSPVQNQHPPPPVLGPLQRPPLPVPQSPPRLPSPPPMPPLTSSPPCRLLPTHPAPVSHQPVPLFAPLQLTTPTPSPPMPMHAGARVYDQSFSHPFRLLPPS</sequence>
<feature type="compositionally biased region" description="Basic and acidic residues" evidence="1">
    <location>
        <begin position="872"/>
        <end position="890"/>
    </location>
</feature>
<feature type="compositionally biased region" description="Pro residues" evidence="1">
    <location>
        <begin position="354"/>
        <end position="365"/>
    </location>
</feature>
<feature type="compositionally biased region" description="Basic and acidic residues" evidence="1">
    <location>
        <begin position="198"/>
        <end position="214"/>
    </location>
</feature>
<organism evidence="2">
    <name type="scientific">Chromera velia CCMP2878</name>
    <dbReference type="NCBI Taxonomy" id="1169474"/>
    <lineage>
        <taxon>Eukaryota</taxon>
        <taxon>Sar</taxon>
        <taxon>Alveolata</taxon>
        <taxon>Colpodellida</taxon>
        <taxon>Chromeraceae</taxon>
        <taxon>Chromera</taxon>
    </lineage>
</organism>
<feature type="compositionally biased region" description="Basic and acidic residues" evidence="1">
    <location>
        <begin position="622"/>
        <end position="652"/>
    </location>
</feature>
<feature type="compositionally biased region" description="Low complexity" evidence="1">
    <location>
        <begin position="305"/>
        <end position="318"/>
    </location>
</feature>
<feature type="region of interest" description="Disordered" evidence="1">
    <location>
        <begin position="24"/>
        <end position="365"/>
    </location>
</feature>
<feature type="compositionally biased region" description="Pro residues" evidence="1">
    <location>
        <begin position="1257"/>
        <end position="1270"/>
    </location>
</feature>
<accession>A0A0G4GPD4</accession>
<feature type="compositionally biased region" description="Pro residues" evidence="1">
    <location>
        <begin position="1278"/>
        <end position="1312"/>
    </location>
</feature>
<feature type="compositionally biased region" description="Pro residues" evidence="1">
    <location>
        <begin position="1235"/>
        <end position="1249"/>
    </location>
</feature>